<evidence type="ECO:0000256" key="6">
    <source>
        <dbReference type="SAM" id="Phobius"/>
    </source>
</evidence>
<sequence length="64" mass="7382">MEINRDLILLLLPIIILQLILLSIAIIDLIRNEQTNGPKWIWALVIILINIVGPIIYLIFGRRP</sequence>
<keyword evidence="9" id="KW-1185">Reference proteome</keyword>
<evidence type="ECO:0000313" key="8">
    <source>
        <dbReference type="EMBL" id="SEQ48984.1"/>
    </source>
</evidence>
<accession>A0A1H9GFX0</accession>
<dbReference type="Pfam" id="PF13396">
    <property type="entry name" value="PLDc_N"/>
    <property type="match status" value="1"/>
</dbReference>
<evidence type="ECO:0000313" key="9">
    <source>
        <dbReference type="Proteomes" id="UP000199427"/>
    </source>
</evidence>
<feature type="transmembrane region" description="Helical" evidence="6">
    <location>
        <begin position="7"/>
        <end position="27"/>
    </location>
</feature>
<keyword evidence="2" id="KW-1003">Cell membrane</keyword>
<name>A0A1H9GFX0_9BACI</name>
<proteinExistence type="predicted"/>
<feature type="domain" description="Cardiolipin synthase N-terminal" evidence="7">
    <location>
        <begin position="20"/>
        <end position="62"/>
    </location>
</feature>
<evidence type="ECO:0000256" key="4">
    <source>
        <dbReference type="ARBA" id="ARBA00022989"/>
    </source>
</evidence>
<dbReference type="STRING" id="571933.SAMN05216362_11530"/>
<evidence type="ECO:0000256" key="2">
    <source>
        <dbReference type="ARBA" id="ARBA00022475"/>
    </source>
</evidence>
<evidence type="ECO:0000256" key="3">
    <source>
        <dbReference type="ARBA" id="ARBA00022692"/>
    </source>
</evidence>
<dbReference type="EMBL" id="FOES01000015">
    <property type="protein sequence ID" value="SEQ48984.1"/>
    <property type="molecule type" value="Genomic_DNA"/>
</dbReference>
<keyword evidence="4 6" id="KW-1133">Transmembrane helix</keyword>
<protein>
    <submittedName>
        <fullName evidence="8">Phospholipase_D-nuclease N-terminal</fullName>
    </submittedName>
</protein>
<dbReference type="GO" id="GO:0005886">
    <property type="term" value="C:plasma membrane"/>
    <property type="evidence" value="ECO:0007669"/>
    <property type="project" value="UniProtKB-SubCell"/>
</dbReference>
<dbReference type="AlphaFoldDB" id="A0A1H9GFX0"/>
<keyword evidence="3 6" id="KW-0812">Transmembrane</keyword>
<organism evidence="8 9">
    <name type="scientific">Piscibacillus halophilus</name>
    <dbReference type="NCBI Taxonomy" id="571933"/>
    <lineage>
        <taxon>Bacteria</taxon>
        <taxon>Bacillati</taxon>
        <taxon>Bacillota</taxon>
        <taxon>Bacilli</taxon>
        <taxon>Bacillales</taxon>
        <taxon>Bacillaceae</taxon>
        <taxon>Piscibacillus</taxon>
    </lineage>
</organism>
<feature type="transmembrane region" description="Helical" evidence="6">
    <location>
        <begin position="39"/>
        <end position="60"/>
    </location>
</feature>
<dbReference type="InterPro" id="IPR027379">
    <property type="entry name" value="CLS_N"/>
</dbReference>
<keyword evidence="5 6" id="KW-0472">Membrane</keyword>
<evidence type="ECO:0000259" key="7">
    <source>
        <dbReference type="Pfam" id="PF13396"/>
    </source>
</evidence>
<gene>
    <name evidence="8" type="ORF">SAMN05216362_11530</name>
</gene>
<dbReference type="Proteomes" id="UP000199427">
    <property type="component" value="Unassembled WGS sequence"/>
</dbReference>
<evidence type="ECO:0000256" key="5">
    <source>
        <dbReference type="ARBA" id="ARBA00023136"/>
    </source>
</evidence>
<reference evidence="8 9" key="1">
    <citation type="submission" date="2016-10" db="EMBL/GenBank/DDBJ databases">
        <authorList>
            <person name="de Groot N.N."/>
        </authorList>
    </citation>
    <scope>NUCLEOTIDE SEQUENCE [LARGE SCALE GENOMIC DNA]</scope>
    <source>
        <strain evidence="8 9">DSM 21633</strain>
    </source>
</reference>
<comment type="subcellular location">
    <subcellularLocation>
        <location evidence="1">Cell membrane</location>
        <topology evidence="1">Multi-pass membrane protein</topology>
    </subcellularLocation>
</comment>
<evidence type="ECO:0000256" key="1">
    <source>
        <dbReference type="ARBA" id="ARBA00004651"/>
    </source>
</evidence>
<dbReference type="RefSeq" id="WP_091773572.1">
    <property type="nucleotide sequence ID" value="NZ_CAESCL010000017.1"/>
</dbReference>